<dbReference type="InterPro" id="IPR013830">
    <property type="entry name" value="SGNH_hydro"/>
</dbReference>
<dbReference type="PANTHER" id="PTHR30383:SF31">
    <property type="entry name" value="SGNH HYDROLASE-TYPE ESTERASE DOMAIN-CONTAINING PROTEIN-RELATED"/>
    <property type="match status" value="1"/>
</dbReference>
<protein>
    <recommendedName>
        <fullName evidence="2">SGNH hydrolase-type esterase domain-containing protein</fullName>
    </recommendedName>
</protein>
<gene>
    <name evidence="3" type="ORF">QBC38DRAFT_62431</name>
</gene>
<proteinExistence type="predicted"/>
<dbReference type="SUPFAM" id="SSF52266">
    <property type="entry name" value="SGNH hydrolase"/>
    <property type="match status" value="1"/>
</dbReference>
<accession>A0AAN7BUW1</accession>
<feature type="domain" description="SGNH hydrolase-type esterase" evidence="2">
    <location>
        <begin position="49"/>
        <end position="235"/>
    </location>
</feature>
<keyword evidence="1" id="KW-0732">Signal</keyword>
<keyword evidence="4" id="KW-1185">Reference proteome</keyword>
<evidence type="ECO:0000259" key="2">
    <source>
        <dbReference type="Pfam" id="PF13472"/>
    </source>
</evidence>
<dbReference type="InterPro" id="IPR028994">
    <property type="entry name" value="Integrin_alpha_N"/>
</dbReference>
<dbReference type="Gene3D" id="3.40.50.1110">
    <property type="entry name" value="SGNH hydrolase"/>
    <property type="match status" value="1"/>
</dbReference>
<dbReference type="InterPro" id="IPR013517">
    <property type="entry name" value="FG-GAP"/>
</dbReference>
<dbReference type="InterPro" id="IPR051532">
    <property type="entry name" value="Ester_Hydrolysis_Enzymes"/>
</dbReference>
<dbReference type="Pfam" id="PF13517">
    <property type="entry name" value="FG-GAP_3"/>
    <property type="match status" value="2"/>
</dbReference>
<dbReference type="InterPro" id="IPR036514">
    <property type="entry name" value="SGNH_hydro_sf"/>
</dbReference>
<evidence type="ECO:0000313" key="4">
    <source>
        <dbReference type="Proteomes" id="UP001301958"/>
    </source>
</evidence>
<dbReference type="Pfam" id="PF13472">
    <property type="entry name" value="Lipase_GDSL_2"/>
    <property type="match status" value="1"/>
</dbReference>
<dbReference type="GO" id="GO:0004622">
    <property type="term" value="F:phosphatidylcholine lysophospholipase activity"/>
    <property type="evidence" value="ECO:0007669"/>
    <property type="project" value="TreeGrafter"/>
</dbReference>
<comment type="caution">
    <text evidence="3">The sequence shown here is derived from an EMBL/GenBank/DDBJ whole genome shotgun (WGS) entry which is preliminary data.</text>
</comment>
<evidence type="ECO:0000256" key="1">
    <source>
        <dbReference type="ARBA" id="ARBA00022729"/>
    </source>
</evidence>
<dbReference type="AlphaFoldDB" id="A0AAN7BUW1"/>
<evidence type="ECO:0000313" key="3">
    <source>
        <dbReference type="EMBL" id="KAK4230039.1"/>
    </source>
</evidence>
<dbReference type="SUPFAM" id="SSF69318">
    <property type="entry name" value="Integrin alpha N-terminal domain"/>
    <property type="match status" value="2"/>
</dbReference>
<dbReference type="EMBL" id="MU865302">
    <property type="protein sequence ID" value="KAK4230039.1"/>
    <property type="molecule type" value="Genomic_DNA"/>
</dbReference>
<dbReference type="PANTHER" id="PTHR30383">
    <property type="entry name" value="THIOESTERASE 1/PROTEASE 1/LYSOPHOSPHOLIPASE L1"/>
    <property type="match status" value="1"/>
</dbReference>
<dbReference type="Proteomes" id="UP001301958">
    <property type="component" value="Unassembled WGS sequence"/>
</dbReference>
<organism evidence="3 4">
    <name type="scientific">Podospora fimiseda</name>
    <dbReference type="NCBI Taxonomy" id="252190"/>
    <lineage>
        <taxon>Eukaryota</taxon>
        <taxon>Fungi</taxon>
        <taxon>Dikarya</taxon>
        <taxon>Ascomycota</taxon>
        <taxon>Pezizomycotina</taxon>
        <taxon>Sordariomycetes</taxon>
        <taxon>Sordariomycetidae</taxon>
        <taxon>Sordariales</taxon>
        <taxon>Podosporaceae</taxon>
        <taxon>Podospora</taxon>
    </lineage>
</organism>
<reference evidence="3" key="1">
    <citation type="journal article" date="2023" name="Mol. Phylogenet. Evol.">
        <title>Genome-scale phylogeny and comparative genomics of the fungal order Sordariales.</title>
        <authorList>
            <person name="Hensen N."/>
            <person name="Bonometti L."/>
            <person name="Westerberg I."/>
            <person name="Brannstrom I.O."/>
            <person name="Guillou S."/>
            <person name="Cros-Aarteil S."/>
            <person name="Calhoun S."/>
            <person name="Haridas S."/>
            <person name="Kuo A."/>
            <person name="Mondo S."/>
            <person name="Pangilinan J."/>
            <person name="Riley R."/>
            <person name="LaButti K."/>
            <person name="Andreopoulos B."/>
            <person name="Lipzen A."/>
            <person name="Chen C."/>
            <person name="Yan M."/>
            <person name="Daum C."/>
            <person name="Ng V."/>
            <person name="Clum A."/>
            <person name="Steindorff A."/>
            <person name="Ohm R.A."/>
            <person name="Martin F."/>
            <person name="Silar P."/>
            <person name="Natvig D.O."/>
            <person name="Lalanne C."/>
            <person name="Gautier V."/>
            <person name="Ament-Velasquez S.L."/>
            <person name="Kruys A."/>
            <person name="Hutchinson M.I."/>
            <person name="Powell A.J."/>
            <person name="Barry K."/>
            <person name="Miller A.N."/>
            <person name="Grigoriev I.V."/>
            <person name="Debuchy R."/>
            <person name="Gladieux P."/>
            <person name="Hiltunen Thoren M."/>
            <person name="Johannesson H."/>
        </authorList>
    </citation>
    <scope>NUCLEOTIDE SEQUENCE</scope>
    <source>
        <strain evidence="3">CBS 990.96</strain>
    </source>
</reference>
<reference evidence="3" key="2">
    <citation type="submission" date="2023-05" db="EMBL/GenBank/DDBJ databases">
        <authorList>
            <consortium name="Lawrence Berkeley National Laboratory"/>
            <person name="Steindorff A."/>
            <person name="Hensen N."/>
            <person name="Bonometti L."/>
            <person name="Westerberg I."/>
            <person name="Brannstrom I.O."/>
            <person name="Guillou S."/>
            <person name="Cros-Aarteil S."/>
            <person name="Calhoun S."/>
            <person name="Haridas S."/>
            <person name="Kuo A."/>
            <person name="Mondo S."/>
            <person name="Pangilinan J."/>
            <person name="Riley R."/>
            <person name="Labutti K."/>
            <person name="Andreopoulos B."/>
            <person name="Lipzen A."/>
            <person name="Chen C."/>
            <person name="Yanf M."/>
            <person name="Daum C."/>
            <person name="Ng V."/>
            <person name="Clum A."/>
            <person name="Ohm R."/>
            <person name="Martin F."/>
            <person name="Silar P."/>
            <person name="Natvig D."/>
            <person name="Lalanne C."/>
            <person name="Gautier V."/>
            <person name="Ament-Velasquez S.L."/>
            <person name="Kruys A."/>
            <person name="Hutchinson M.I."/>
            <person name="Powell A.J."/>
            <person name="Barry K."/>
            <person name="Miller A.N."/>
            <person name="Grigoriev I.V."/>
            <person name="Debuchy R."/>
            <person name="Gladieux P."/>
            <person name="Thoren M.H."/>
            <person name="Johannesson H."/>
        </authorList>
    </citation>
    <scope>NUCLEOTIDE SEQUENCE</scope>
    <source>
        <strain evidence="3">CBS 990.96</strain>
    </source>
</reference>
<name>A0AAN7BUW1_9PEZI</name>
<sequence>MKLGYILSVLGGVVDAVPIWNESEALLGISRDSDLVKRAKPFELRILSLGASIVRGIGSTDGNGFRKYVRDQLRYEGWAVNMVGSQRDGSMTDNDFEATPGFTVAQLEGLAENSFKYKPNVVLIHAGTNDMRSADNGDTAVSTFGLRVRSLVDKLFEQPGFDKSTIIVSTLIPLKEPAGSKRASMNAQIRAEVTRYRGLSKAVVLAEMVPNGQDWIRENQDFNDNIHPNNGGHKRMASIFWKAVREAEAGGFLKPADPVDTSNTCDKVYGEGVFAGQTQKGSGEDDGIYTHSSQSMGTVMTIESNWDRKQWFFARLFNKDRDDIVGWFDISITESRYGTWRNTGATTNTFVKLPNDLNTGLNCVPAGIWFIDLNADGLDDFICVNSDGSTNAAINNGDGTTSSPPTFRSIGSIRSATAGYDQSRVRWGDVDGDGRADYCLLEGNGDINCWRNGGWGDAPAYWQALGKRFTGKGMGDLRGVRFEDINGDGRDDWLWVGDSGEVHTYTNSRSCLRGELGDGLNIEWRAATTNPIHSGMNVPGIRDRINFARIFSDASDIGLQRRLDYVFLDHTTLSNGKHQFAVKVFRNTGSGATKIKADGNKYCNMKGWTNGRSDYVWTYNNGRMVLYPNKGLLYVSSAESFWDASSTIWDPTTQSIARPLHRRDLHLLDYDGDGKCDIVWTDPDNNYRMSVWLNRYSQSTGQFSWTYLSNPAPQVTCDQKTGLGFRDLAVRFADVSGNGRADYLCLEKDGRTKGYIHNADDTWEWIDQFKKTEDKDRANLRFNDVNGDGKADMIHIDKFTGDGTVWYNRGRRDISGSRFEWFNAGKAFKGNYAGTCSYYADLDGNQRADFHEVTSSLDNTAVTWLNVCASVGIGQDDADGVHNPGLEIPPGGVPG</sequence>